<evidence type="ECO:0000256" key="1">
    <source>
        <dbReference type="ARBA" id="ARBA00004651"/>
    </source>
</evidence>
<dbReference type="GO" id="GO:0004222">
    <property type="term" value="F:metalloendopeptidase activity"/>
    <property type="evidence" value="ECO:0007669"/>
    <property type="project" value="InterPro"/>
</dbReference>
<comment type="subcellular location">
    <subcellularLocation>
        <location evidence="1">Cell membrane</location>
        <topology evidence="1">Multi-pass membrane protein</topology>
    </subcellularLocation>
</comment>
<keyword evidence="10 12" id="KW-0472">Membrane</keyword>
<dbReference type="Proteomes" id="UP000193083">
    <property type="component" value="Unassembled WGS sequence"/>
</dbReference>
<keyword evidence="5" id="KW-0479">Metal-binding</keyword>
<feature type="transmembrane region" description="Helical" evidence="12">
    <location>
        <begin position="21"/>
        <end position="41"/>
    </location>
</feature>
<evidence type="ECO:0000256" key="8">
    <source>
        <dbReference type="ARBA" id="ARBA00022989"/>
    </source>
</evidence>
<sequence length="364" mass="39057">MNDPLRLDRVQQLRSGARNTIHTWLLGTGSLLLLAATAFALAGGLGLLFAAGFGFLTSIAARRVSPKVVLQMYKARPVSRASFPGGFDIVERLAARAGLEHAPALYVVPSKMMNAFAVGSRQDSAIAITDALARNLTVREFTGVLAHEISHIANEDLKVMAFADMVSRFTSLWSTFGIFALFFNLFGVAGGGEAMVPWPAVALLVLAPTLGGLLQLSLSRTREFDADLHAAILTGDPDGLASALRRLEKAQGMYWESLMLPGSRTPVPSVLRTHPATEERVARLMALKRGGPVDLGPDGPAMPPPQHRPSIVPHIRPRHPDLAAFMPLQAMEMPVTADEFACPGGLADADGNPRIRPMRGGIYF</sequence>
<dbReference type="OrthoDB" id="15218at2"/>
<evidence type="ECO:0000313" key="14">
    <source>
        <dbReference type="EMBL" id="SMH33888.1"/>
    </source>
</evidence>
<keyword evidence="6 11" id="KW-0378">Hydrolase</keyword>
<dbReference type="Gene3D" id="3.30.2010.10">
    <property type="entry name" value="Metalloproteases ('zincins'), catalytic domain"/>
    <property type="match status" value="1"/>
</dbReference>
<evidence type="ECO:0000313" key="15">
    <source>
        <dbReference type="Proteomes" id="UP000193083"/>
    </source>
</evidence>
<keyword evidence="9 11" id="KW-0482">Metalloprotease</keyword>
<accession>A0A1X7NA02</accession>
<gene>
    <name evidence="14" type="ORF">SAMN02982922_1464</name>
</gene>
<evidence type="ECO:0000256" key="7">
    <source>
        <dbReference type="ARBA" id="ARBA00022833"/>
    </source>
</evidence>
<feature type="transmembrane region" description="Helical" evidence="12">
    <location>
        <begin position="47"/>
        <end position="64"/>
    </location>
</feature>
<dbReference type="CDD" id="cd07339">
    <property type="entry name" value="M48B_HtpX_like"/>
    <property type="match status" value="1"/>
</dbReference>
<evidence type="ECO:0000256" key="12">
    <source>
        <dbReference type="SAM" id="Phobius"/>
    </source>
</evidence>
<dbReference type="AlphaFoldDB" id="A0A1X7NA02"/>
<dbReference type="InterPro" id="IPR001915">
    <property type="entry name" value="Peptidase_M48"/>
</dbReference>
<feature type="domain" description="Peptidase M48" evidence="13">
    <location>
        <begin position="89"/>
        <end position="286"/>
    </location>
</feature>
<keyword evidence="7 11" id="KW-0862">Zinc</keyword>
<reference evidence="14 15" key="1">
    <citation type="submission" date="2017-04" db="EMBL/GenBank/DDBJ databases">
        <authorList>
            <person name="Afonso C.L."/>
            <person name="Miller P.J."/>
            <person name="Scott M.A."/>
            <person name="Spackman E."/>
            <person name="Goraichik I."/>
            <person name="Dimitrov K.M."/>
            <person name="Suarez D.L."/>
            <person name="Swayne D.E."/>
        </authorList>
    </citation>
    <scope>NUCLEOTIDE SEQUENCE [LARGE SCALE GENOMIC DNA]</scope>
    <source>
        <strain evidence="14 15">B5P</strain>
    </source>
</reference>
<protein>
    <submittedName>
        <fullName evidence="14">Heat shock protein HtpX</fullName>
    </submittedName>
</protein>
<organism evidence="14 15">
    <name type="scientific">Mesorhizobium australicum</name>
    <dbReference type="NCBI Taxonomy" id="536018"/>
    <lineage>
        <taxon>Bacteria</taxon>
        <taxon>Pseudomonadati</taxon>
        <taxon>Pseudomonadota</taxon>
        <taxon>Alphaproteobacteria</taxon>
        <taxon>Hyphomicrobiales</taxon>
        <taxon>Phyllobacteriaceae</taxon>
        <taxon>Mesorhizobium</taxon>
    </lineage>
</organism>
<keyword evidence="4 12" id="KW-0812">Transmembrane</keyword>
<dbReference type="RefSeq" id="WP_085463555.1">
    <property type="nucleotide sequence ID" value="NZ_FXBL01000004.1"/>
</dbReference>
<keyword evidence="2" id="KW-1003">Cell membrane</keyword>
<dbReference type="InterPro" id="IPR050083">
    <property type="entry name" value="HtpX_protease"/>
</dbReference>
<dbReference type="PANTHER" id="PTHR43221">
    <property type="entry name" value="PROTEASE HTPX"/>
    <property type="match status" value="1"/>
</dbReference>
<evidence type="ECO:0000256" key="4">
    <source>
        <dbReference type="ARBA" id="ARBA00022692"/>
    </source>
</evidence>
<evidence type="ECO:0000256" key="5">
    <source>
        <dbReference type="ARBA" id="ARBA00022723"/>
    </source>
</evidence>
<comment type="cofactor">
    <cofactor evidence="11">
        <name>Zn(2+)</name>
        <dbReference type="ChEBI" id="CHEBI:29105"/>
    </cofactor>
    <text evidence="11">Binds 1 zinc ion per subunit.</text>
</comment>
<evidence type="ECO:0000259" key="13">
    <source>
        <dbReference type="Pfam" id="PF01435"/>
    </source>
</evidence>
<proteinExistence type="inferred from homology"/>
<dbReference type="Pfam" id="PF01435">
    <property type="entry name" value="Peptidase_M48"/>
    <property type="match status" value="1"/>
</dbReference>
<dbReference type="EMBL" id="FXBL01000004">
    <property type="protein sequence ID" value="SMH33888.1"/>
    <property type="molecule type" value="Genomic_DNA"/>
</dbReference>
<keyword evidence="3 11" id="KW-0645">Protease</keyword>
<comment type="similarity">
    <text evidence="11">Belongs to the peptidase M48 family.</text>
</comment>
<dbReference type="PANTHER" id="PTHR43221:SF1">
    <property type="entry name" value="PROTEASE HTPX"/>
    <property type="match status" value="1"/>
</dbReference>
<name>A0A1X7NA02_9HYPH</name>
<dbReference type="GO" id="GO:0005886">
    <property type="term" value="C:plasma membrane"/>
    <property type="evidence" value="ECO:0007669"/>
    <property type="project" value="UniProtKB-SubCell"/>
</dbReference>
<dbReference type="GO" id="GO:0046872">
    <property type="term" value="F:metal ion binding"/>
    <property type="evidence" value="ECO:0007669"/>
    <property type="project" value="UniProtKB-KW"/>
</dbReference>
<evidence type="ECO:0000256" key="3">
    <source>
        <dbReference type="ARBA" id="ARBA00022670"/>
    </source>
</evidence>
<keyword evidence="14" id="KW-0346">Stress response</keyword>
<dbReference type="GO" id="GO:0006508">
    <property type="term" value="P:proteolysis"/>
    <property type="evidence" value="ECO:0007669"/>
    <property type="project" value="UniProtKB-KW"/>
</dbReference>
<evidence type="ECO:0000256" key="2">
    <source>
        <dbReference type="ARBA" id="ARBA00022475"/>
    </source>
</evidence>
<keyword evidence="8 12" id="KW-1133">Transmembrane helix</keyword>
<evidence type="ECO:0000256" key="10">
    <source>
        <dbReference type="ARBA" id="ARBA00023136"/>
    </source>
</evidence>
<keyword evidence="15" id="KW-1185">Reference proteome</keyword>
<evidence type="ECO:0000256" key="9">
    <source>
        <dbReference type="ARBA" id="ARBA00023049"/>
    </source>
</evidence>
<evidence type="ECO:0000256" key="11">
    <source>
        <dbReference type="RuleBase" id="RU003983"/>
    </source>
</evidence>
<feature type="transmembrane region" description="Helical" evidence="12">
    <location>
        <begin position="169"/>
        <end position="189"/>
    </location>
</feature>
<evidence type="ECO:0000256" key="6">
    <source>
        <dbReference type="ARBA" id="ARBA00022801"/>
    </source>
</evidence>
<feature type="transmembrane region" description="Helical" evidence="12">
    <location>
        <begin position="195"/>
        <end position="214"/>
    </location>
</feature>